<organism evidence="1 2">
    <name type="scientific">Halomonas fontilapidosi</name>
    <dbReference type="NCBI Taxonomy" id="616675"/>
    <lineage>
        <taxon>Bacteria</taxon>
        <taxon>Pseudomonadati</taxon>
        <taxon>Pseudomonadota</taxon>
        <taxon>Gammaproteobacteria</taxon>
        <taxon>Oceanospirillales</taxon>
        <taxon>Halomonadaceae</taxon>
        <taxon>Halomonas</taxon>
    </lineage>
</organism>
<proteinExistence type="predicted"/>
<keyword evidence="2" id="KW-1185">Reference proteome</keyword>
<evidence type="ECO:0000313" key="2">
    <source>
        <dbReference type="Proteomes" id="UP000563050"/>
    </source>
</evidence>
<dbReference type="SUPFAM" id="SSF160214">
    <property type="entry name" value="FlaG-like"/>
    <property type="match status" value="1"/>
</dbReference>
<accession>A0A7W5GXQ2</accession>
<dbReference type="InterPro" id="IPR005186">
    <property type="entry name" value="FlaG"/>
</dbReference>
<dbReference type="EMBL" id="JACHXQ010000001">
    <property type="protein sequence ID" value="MBB3182855.1"/>
    <property type="molecule type" value="Genomic_DNA"/>
</dbReference>
<evidence type="ECO:0000313" key="1">
    <source>
        <dbReference type="EMBL" id="MBB3182855.1"/>
    </source>
</evidence>
<dbReference type="Gene3D" id="3.30.160.170">
    <property type="entry name" value="FlaG-like"/>
    <property type="match status" value="1"/>
</dbReference>
<dbReference type="Pfam" id="PF03646">
    <property type="entry name" value="FlaG"/>
    <property type="match status" value="1"/>
</dbReference>
<dbReference type="Proteomes" id="UP000563050">
    <property type="component" value="Unassembled WGS sequence"/>
</dbReference>
<dbReference type="PANTHER" id="PTHR37166:SF1">
    <property type="entry name" value="PROTEIN FLAG"/>
    <property type="match status" value="1"/>
</dbReference>
<comment type="caution">
    <text evidence="1">The sequence shown here is derived from an EMBL/GenBank/DDBJ whole genome shotgun (WGS) entry which is preliminary data.</text>
</comment>
<keyword evidence="1" id="KW-0282">Flagellum</keyword>
<gene>
    <name evidence="1" type="ORF">FHR95_000379</name>
</gene>
<keyword evidence="1" id="KW-0969">Cilium</keyword>
<dbReference type="AlphaFoldDB" id="A0A7W5GXQ2"/>
<dbReference type="InterPro" id="IPR035924">
    <property type="entry name" value="FlaG-like_sf"/>
</dbReference>
<protein>
    <submittedName>
        <fullName evidence="1">Flagellar protein FlaG</fullName>
    </submittedName>
</protein>
<sequence length="126" mass="13824">MPQPLTDVSVSPQTAASLSLSARQRLESMLGNLPSLDGVIAQSAQSAAGGTDVISQASLVEPLQRINEVMRPYSIEFELRESTSRLVTRIVDRDSGEVIRQIPAEEVLRIAERLEELRGRLIKLEA</sequence>
<dbReference type="PANTHER" id="PTHR37166">
    <property type="entry name" value="PROTEIN FLAG"/>
    <property type="match status" value="1"/>
</dbReference>
<name>A0A7W5GXQ2_9GAMM</name>
<reference evidence="1 2" key="1">
    <citation type="submission" date="2020-08" db="EMBL/GenBank/DDBJ databases">
        <title>Genomic Encyclopedia of Type Strains, Phase III (KMG-III): the genomes of soil and plant-associated and newly described type strains.</title>
        <authorList>
            <person name="Whitman W."/>
        </authorList>
    </citation>
    <scope>NUCLEOTIDE SEQUENCE [LARGE SCALE GENOMIC DNA]</scope>
    <source>
        <strain evidence="1 2">CECT 7341</strain>
    </source>
</reference>
<keyword evidence="1" id="KW-0966">Cell projection</keyword>